<name>A0ABY5ZUK3_9BURK</name>
<dbReference type="Pfam" id="PF07793">
    <property type="entry name" value="DUF1631"/>
    <property type="match status" value="1"/>
</dbReference>
<organism evidence="1 2">
    <name type="scientific">Comamonas squillarum</name>
    <dbReference type="NCBI Taxonomy" id="2977320"/>
    <lineage>
        <taxon>Bacteria</taxon>
        <taxon>Pseudomonadati</taxon>
        <taxon>Pseudomonadota</taxon>
        <taxon>Betaproteobacteria</taxon>
        <taxon>Burkholderiales</taxon>
        <taxon>Comamonadaceae</taxon>
        <taxon>Comamonas</taxon>
    </lineage>
</organism>
<keyword evidence="2" id="KW-1185">Reference proteome</keyword>
<accession>A0ABY5ZUK3</accession>
<reference evidence="1" key="1">
    <citation type="submission" date="2022-09" db="EMBL/GenBank/DDBJ databases">
        <title>Bacterial diversity in gut of crayfish and pufferfish.</title>
        <authorList>
            <person name="Huang Y."/>
        </authorList>
    </citation>
    <scope>NUCLEOTIDE SEQUENCE</scope>
    <source>
        <strain evidence="1">PR12</strain>
    </source>
</reference>
<evidence type="ECO:0000313" key="2">
    <source>
        <dbReference type="Proteomes" id="UP001058290"/>
    </source>
</evidence>
<evidence type="ECO:0000313" key="1">
    <source>
        <dbReference type="EMBL" id="UXC17591.1"/>
    </source>
</evidence>
<dbReference type="RefSeq" id="WP_260718693.1">
    <property type="nucleotide sequence ID" value="NZ_CP104377.1"/>
</dbReference>
<protein>
    <submittedName>
        <fullName evidence="1">DUF1631 domain-containing protein</fullName>
    </submittedName>
</protein>
<dbReference type="Proteomes" id="UP001058290">
    <property type="component" value="Chromosome"/>
</dbReference>
<proteinExistence type="predicted"/>
<dbReference type="InterPro" id="IPR012434">
    <property type="entry name" value="DUF1631"/>
</dbReference>
<dbReference type="EMBL" id="CP104377">
    <property type="protein sequence ID" value="UXC17591.1"/>
    <property type="molecule type" value="Genomic_DNA"/>
</dbReference>
<sequence>MAVAPSHHRTWQKKLAREARLRFVGGLCAGLPGVAARLRAELLQIMARPSTDPARSHVALSAAITEFDSRQQAWLDSANKLLRQSLLAGEPAPEPVAAPPTITSFELVSNEAIEGRIIASRLAAQLLELVAMELDSVRRVTQFLEDQELGPADALRPETWCLRLIEAWEAAGLSRKTLDLLWTPMLEALAPLGISGYTAVRRFFDEQGAATEDELRSYRIKRTESERHAPAATASAAAAAVAAATHQAGGMAAAQGTAGAASMPSGLMPAGGAAAPGWVAMGAARQKSQGVLAQLRGFLHNVAGGRSNGGPTSVRASLGDAGGYVISPALQHALVSPPTAIQSAWFHTAPADDDFDPGQVVAPVALAVRQQSSALKSVASSDEEKAIIEIIALMFQSILNEDRIPAGIRIWFARLQVPVLRVALAEPAFFNDTEHPARQLIDRMGACVLGFEAAALNGTSLEAEVKRVVQVIEQYPDTGSRVFQLVLKEFQKFLEKNLTGQTATARELVSLAQQIEQKETLAIQYTIQLRDMLLEMPVDSDVREFLFKQWSDVLAMSAIRFGAEHENTQKFKKAALDLVWSASAKPSKEERAKVIRQLPLLQTVLRQGLTLSNIVGERQDEMIKSLMDIVAEAFLAKTNEIPQERIIALAERLAHLEDALDEVVTEEYPLSAESIELMLGIDTSSIQVIADDGALVQPEVLEWAKNLSLGNWFLLDHNASPLQVQYVWHSQHKQLHLFAALSGSCFLFQMRRMGHYLQAGLLLPRDAEGITARAARDALAKIEANPERLLQ</sequence>
<gene>
    <name evidence="1" type="ORF">N4T19_18095</name>
</gene>